<dbReference type="InterPro" id="IPR047272">
    <property type="entry name" value="S49_SppA_C"/>
</dbReference>
<dbReference type="GO" id="GO:0016020">
    <property type="term" value="C:membrane"/>
    <property type="evidence" value="ECO:0007669"/>
    <property type="project" value="UniProtKB-SubCell"/>
</dbReference>
<comment type="caution">
    <text evidence="10">The sequence shown here is derived from an EMBL/GenBank/DDBJ whole genome shotgun (WGS) entry which is preliminary data.</text>
</comment>
<gene>
    <name evidence="10" type="ORF">N788_08940</name>
</gene>
<dbReference type="InterPro" id="IPR002142">
    <property type="entry name" value="Peptidase_S49"/>
</dbReference>
<dbReference type="EMBL" id="AVCJ01000002">
    <property type="protein sequence ID" value="KFL37501.1"/>
    <property type="molecule type" value="Genomic_DNA"/>
</dbReference>
<dbReference type="PANTHER" id="PTHR33209">
    <property type="entry name" value="PROTEASE 4"/>
    <property type="match status" value="1"/>
</dbReference>
<evidence type="ECO:0000313" key="11">
    <source>
        <dbReference type="Proteomes" id="UP000029085"/>
    </source>
</evidence>
<evidence type="ECO:0000256" key="2">
    <source>
        <dbReference type="ARBA" id="ARBA00008683"/>
    </source>
</evidence>
<dbReference type="SUPFAM" id="SSF52096">
    <property type="entry name" value="ClpP/crotonase"/>
    <property type="match status" value="2"/>
</dbReference>
<evidence type="ECO:0000259" key="9">
    <source>
        <dbReference type="Pfam" id="PF01343"/>
    </source>
</evidence>
<dbReference type="InterPro" id="IPR004635">
    <property type="entry name" value="Pept_S49_SppA"/>
</dbReference>
<comment type="similarity">
    <text evidence="2">Belongs to the peptidase S49 family.</text>
</comment>
<keyword evidence="4" id="KW-0378">Hydrolase</keyword>
<dbReference type="CDD" id="cd07023">
    <property type="entry name" value="S49_Sppa_N_C"/>
    <property type="match status" value="1"/>
</dbReference>
<dbReference type="InterPro" id="IPR047217">
    <property type="entry name" value="S49_SppA_67K_type_N"/>
</dbReference>
<evidence type="ECO:0000256" key="7">
    <source>
        <dbReference type="PIRSR" id="PIRSR001217-1"/>
    </source>
</evidence>
<dbReference type="Pfam" id="PF01343">
    <property type="entry name" value="Peptidase_S49"/>
    <property type="match status" value="2"/>
</dbReference>
<keyword evidence="8" id="KW-0812">Transmembrane</keyword>
<accession>A0A087MKU8</accession>
<dbReference type="STRING" id="1121014.N788_08940"/>
<dbReference type="PIRSF" id="PIRSF001217">
    <property type="entry name" value="Protease_4_SppA"/>
    <property type="match status" value="1"/>
</dbReference>
<dbReference type="PANTHER" id="PTHR33209:SF1">
    <property type="entry name" value="PEPTIDASE S49 DOMAIN-CONTAINING PROTEIN"/>
    <property type="match status" value="1"/>
</dbReference>
<keyword evidence="6 8" id="KW-0472">Membrane</keyword>
<evidence type="ECO:0000256" key="1">
    <source>
        <dbReference type="ARBA" id="ARBA00004370"/>
    </source>
</evidence>
<feature type="transmembrane region" description="Helical" evidence="8">
    <location>
        <begin position="26"/>
        <end position="46"/>
    </location>
</feature>
<evidence type="ECO:0000256" key="6">
    <source>
        <dbReference type="ARBA" id="ARBA00023136"/>
    </source>
</evidence>
<feature type="domain" description="Peptidase S49" evidence="9">
    <location>
        <begin position="136"/>
        <end position="289"/>
    </location>
</feature>
<evidence type="ECO:0000256" key="3">
    <source>
        <dbReference type="ARBA" id="ARBA00022670"/>
    </source>
</evidence>
<reference evidence="11" key="1">
    <citation type="submission" date="2013-08" db="EMBL/GenBank/DDBJ databases">
        <title>Genome sequencing of Arenimonas donghaensis.</title>
        <authorList>
            <person name="Chen F."/>
            <person name="Wang G."/>
        </authorList>
    </citation>
    <scope>NUCLEOTIDE SEQUENCE [LARGE SCALE GENOMIC DNA]</scope>
    <source>
        <strain evidence="11">HO3-R19</strain>
    </source>
</reference>
<dbReference type="AlphaFoldDB" id="A0A087MKU8"/>
<dbReference type="RefSeq" id="WP_034220755.1">
    <property type="nucleotide sequence ID" value="NZ_AVCJ01000002.1"/>
</dbReference>
<dbReference type="PATRIC" id="fig|1121014.3.peg.548"/>
<protein>
    <recommendedName>
        <fullName evidence="9">Peptidase S49 domain-containing protein</fullName>
    </recommendedName>
</protein>
<keyword evidence="3" id="KW-0645">Protease</keyword>
<name>A0A087MKU8_9GAMM</name>
<dbReference type="Gene3D" id="3.90.226.10">
    <property type="entry name" value="2-enoyl-CoA Hydratase, Chain A, domain 1"/>
    <property type="match status" value="3"/>
</dbReference>
<dbReference type="CDD" id="cd07018">
    <property type="entry name" value="S49_SppA_67K_type"/>
    <property type="match status" value="1"/>
</dbReference>
<sequence>MSDSKPGPIRRFLGGIWNTLNFTRRLVFNLLFVAVLVFFIVVLFSGPGIKPVAQKSALVLNLSGTLVEQYGAHPVDRVLNQAMGQGRAEVQLRDILRAIELAKDDKRIDRIVLLTDGFSASGFAAMRDVTAALREFRESGKQVVAYGTGMDQMGYYLAAHADEVYMDPQGGVLLEGLGRYRMYYREGLQDKLGVDVHLFKVGEYKSAAEPYVLDAASPEAKEADLYWMNDLWDRYVADVAAARGLEPADIDTMIAELPQRVQAVGGDLGQLAVDEKLVDGLRTREEMREMLVARGALDEEEKTFRQVDMRSYLRQQSLAHLSLDGRPQVAVVVAQGPITDGQQAPGTVGGESTSELLRQAREDEDVKAVLLRVDSPGGGVFPSEQIRREVELIQAEGKPVVVSMGNVAASGGYWISMNADKIYADESTITGSIGIFGLWMTAPRVLDKLGVNTDGVGTTPLAGAFDPTRPMDPNVGVIIQSVINKGYADFIGKVAEARDSTPAQIDVHARGRVWSGAQAKERGLVDELGGLEAALAEAAALAKLEEGKYGVRYVEKPLTPFEKFLVDVGGQARFQGAMRLLAPAALGLDRETALRIGNELGWLESQSNTPYRAVAHCLCAL</sequence>
<feature type="domain" description="Peptidase S49" evidence="9">
    <location>
        <begin position="395"/>
        <end position="544"/>
    </location>
</feature>
<evidence type="ECO:0000256" key="4">
    <source>
        <dbReference type="ARBA" id="ARBA00022801"/>
    </source>
</evidence>
<dbReference type="NCBIfam" id="TIGR00706">
    <property type="entry name" value="SppA_dom"/>
    <property type="match status" value="1"/>
</dbReference>
<dbReference type="Proteomes" id="UP000029085">
    <property type="component" value="Unassembled WGS sequence"/>
</dbReference>
<dbReference type="InterPro" id="IPR029045">
    <property type="entry name" value="ClpP/crotonase-like_dom_sf"/>
</dbReference>
<keyword evidence="8" id="KW-1133">Transmembrane helix</keyword>
<dbReference type="InterPro" id="IPR004634">
    <property type="entry name" value="Pept_S49_pIV"/>
</dbReference>
<keyword evidence="5" id="KW-0720">Serine protease</keyword>
<dbReference type="GO" id="GO:0008236">
    <property type="term" value="F:serine-type peptidase activity"/>
    <property type="evidence" value="ECO:0007669"/>
    <property type="project" value="UniProtKB-KW"/>
</dbReference>
<keyword evidence="11" id="KW-1185">Reference proteome</keyword>
<evidence type="ECO:0000313" key="10">
    <source>
        <dbReference type="EMBL" id="KFL37501.1"/>
    </source>
</evidence>
<evidence type="ECO:0000256" key="8">
    <source>
        <dbReference type="SAM" id="Phobius"/>
    </source>
</evidence>
<evidence type="ECO:0000256" key="5">
    <source>
        <dbReference type="ARBA" id="ARBA00022825"/>
    </source>
</evidence>
<organism evidence="10 11">
    <name type="scientific">Arenimonas donghaensis DSM 18148 = HO3-R19</name>
    <dbReference type="NCBI Taxonomy" id="1121014"/>
    <lineage>
        <taxon>Bacteria</taxon>
        <taxon>Pseudomonadati</taxon>
        <taxon>Pseudomonadota</taxon>
        <taxon>Gammaproteobacteria</taxon>
        <taxon>Lysobacterales</taxon>
        <taxon>Lysobacteraceae</taxon>
        <taxon>Arenimonas</taxon>
    </lineage>
</organism>
<dbReference type="OrthoDB" id="9764363at2"/>
<feature type="active site" description="Proton donor/acceptor" evidence="7">
    <location>
        <position position="205"/>
    </location>
</feature>
<dbReference type="GO" id="GO:0006465">
    <property type="term" value="P:signal peptide processing"/>
    <property type="evidence" value="ECO:0007669"/>
    <property type="project" value="InterPro"/>
</dbReference>
<reference evidence="10 11" key="2">
    <citation type="journal article" date="2015" name="Stand. Genomic Sci.">
        <title>High quality draft genomic sequence of Arenimonas donghaensis DSM 18148(T).</title>
        <authorList>
            <person name="Chen F."/>
            <person name="Wang H."/>
            <person name="Cao Y."/>
            <person name="Li X."/>
            <person name="Wang G."/>
        </authorList>
    </citation>
    <scope>NUCLEOTIDE SEQUENCE [LARGE SCALE GENOMIC DNA]</scope>
    <source>
        <strain evidence="10 11">HO3-R19</strain>
    </source>
</reference>
<dbReference type="Gene3D" id="6.20.330.10">
    <property type="match status" value="1"/>
</dbReference>
<proteinExistence type="inferred from homology"/>
<comment type="subcellular location">
    <subcellularLocation>
        <location evidence="1">Membrane</location>
    </subcellularLocation>
</comment>
<dbReference type="NCBIfam" id="TIGR00705">
    <property type="entry name" value="SppA_67K"/>
    <property type="match status" value="1"/>
</dbReference>
<feature type="active site" description="Nucleophile" evidence="7">
    <location>
        <position position="410"/>
    </location>
</feature>